<gene>
    <name evidence="1" type="ORF">PECUL_23A036729</name>
</gene>
<keyword evidence="2" id="KW-1185">Reference proteome</keyword>
<protein>
    <submittedName>
        <fullName evidence="1">Uncharacterized protein</fullName>
    </submittedName>
</protein>
<dbReference type="AlphaFoldDB" id="A0AAD1SAM4"/>
<organism evidence="1 2">
    <name type="scientific">Pelobates cultripes</name>
    <name type="common">Western spadefoot toad</name>
    <dbReference type="NCBI Taxonomy" id="61616"/>
    <lineage>
        <taxon>Eukaryota</taxon>
        <taxon>Metazoa</taxon>
        <taxon>Chordata</taxon>
        <taxon>Craniata</taxon>
        <taxon>Vertebrata</taxon>
        <taxon>Euteleostomi</taxon>
        <taxon>Amphibia</taxon>
        <taxon>Batrachia</taxon>
        <taxon>Anura</taxon>
        <taxon>Pelobatoidea</taxon>
        <taxon>Pelobatidae</taxon>
        <taxon>Pelobates</taxon>
    </lineage>
</organism>
<dbReference type="Proteomes" id="UP001295444">
    <property type="component" value="Chromosome 05"/>
</dbReference>
<reference evidence="1" key="1">
    <citation type="submission" date="2022-03" db="EMBL/GenBank/DDBJ databases">
        <authorList>
            <person name="Alioto T."/>
            <person name="Alioto T."/>
            <person name="Gomez Garrido J."/>
        </authorList>
    </citation>
    <scope>NUCLEOTIDE SEQUENCE</scope>
</reference>
<proteinExistence type="predicted"/>
<dbReference type="EMBL" id="OW240916">
    <property type="protein sequence ID" value="CAH2295535.1"/>
    <property type="molecule type" value="Genomic_DNA"/>
</dbReference>
<evidence type="ECO:0000313" key="1">
    <source>
        <dbReference type="EMBL" id="CAH2295535.1"/>
    </source>
</evidence>
<sequence length="85" mass="9237">PRLQLAISAPFIPGFLGRGERLRRPLVRTAATLDLVHCREIQLVIYSSRAHARGHGSRFLGAATCADTGRAAAILVYCASSRHQL</sequence>
<evidence type="ECO:0000313" key="2">
    <source>
        <dbReference type="Proteomes" id="UP001295444"/>
    </source>
</evidence>
<name>A0AAD1SAM4_PELCU</name>
<accession>A0AAD1SAM4</accession>
<feature type="non-terminal residue" evidence="1">
    <location>
        <position position="1"/>
    </location>
</feature>